<evidence type="ECO:0000256" key="2">
    <source>
        <dbReference type="ARBA" id="ARBA00022692"/>
    </source>
</evidence>
<keyword evidence="2 7" id="KW-0812">Transmembrane</keyword>
<dbReference type="PANTHER" id="PTHR12349">
    <property type="entry name" value="ANKYRIN REPEAT AND LEM DOMAIN-CONTAINING PROTEIN 2"/>
    <property type="match status" value="1"/>
</dbReference>
<feature type="compositionally biased region" description="Polar residues" evidence="8">
    <location>
        <begin position="266"/>
        <end position="280"/>
    </location>
</feature>
<evidence type="ECO:0000256" key="7">
    <source>
        <dbReference type="RuleBase" id="RU079119"/>
    </source>
</evidence>
<feature type="transmembrane region" description="Helical" evidence="7">
    <location>
        <begin position="184"/>
        <end position="206"/>
    </location>
</feature>
<sequence>MERRQKKKRPCGTKQIPVFVALIILTGTSSLYFVFILPYLIKTYHFMIAIMNGVITFMVYLMFARATFTDPGAFPKAPESEDDENDLRQPLYRNTEIKGITVKMKWCETCRFYRPPRCSHCSVCNNCVEVFDHHCPWVDNCIGKNNYRYFFFFVFLLTLHIVSVIVLTGLFFYQNRGKNLKENIIPIIILVIGSLAAFPVMGLTGFHIGLVSLGRTTNEQVTGKFGSGHNPFDLGCWVNCCLVLFGPLPPKYRGYKAPKRRKPKKQLTTQPTQLPNSQAPKNEPLHTQHIQIELEPVLETMPRSIVKGGGWTGIQTSDAPLKNNDRVLATYEVSV</sequence>
<dbReference type="RefSeq" id="XP_065664147.1">
    <property type="nucleotide sequence ID" value="XM_065808075.1"/>
</dbReference>
<organism evidence="10 11">
    <name type="scientific">Hydra vulgaris</name>
    <name type="common">Hydra</name>
    <name type="synonym">Hydra attenuata</name>
    <dbReference type="NCBI Taxonomy" id="6087"/>
    <lineage>
        <taxon>Eukaryota</taxon>
        <taxon>Metazoa</taxon>
        <taxon>Cnidaria</taxon>
        <taxon>Hydrozoa</taxon>
        <taxon>Hydroidolina</taxon>
        <taxon>Anthoathecata</taxon>
        <taxon>Aplanulata</taxon>
        <taxon>Hydridae</taxon>
        <taxon>Hydra</taxon>
    </lineage>
</organism>
<evidence type="ECO:0000259" key="9">
    <source>
        <dbReference type="Pfam" id="PF01529"/>
    </source>
</evidence>
<comment type="similarity">
    <text evidence="5">Belongs to the DHHC palmitoyltransferase family. ERF2/ZDHHC9 subfamily.</text>
</comment>
<dbReference type="EC" id="2.3.1.225" evidence="7"/>
<keyword evidence="7" id="KW-0012">Acyltransferase</keyword>
<evidence type="ECO:0000256" key="3">
    <source>
        <dbReference type="ARBA" id="ARBA00022989"/>
    </source>
</evidence>
<evidence type="ECO:0000256" key="8">
    <source>
        <dbReference type="SAM" id="MobiDB-lite"/>
    </source>
</evidence>
<accession>A0ABM4CQM7</accession>
<dbReference type="GeneID" id="101236392"/>
<keyword evidence="3 7" id="KW-1133">Transmembrane helix</keyword>
<feature type="compositionally biased region" description="Basic residues" evidence="8">
    <location>
        <begin position="254"/>
        <end position="265"/>
    </location>
</feature>
<evidence type="ECO:0000313" key="11">
    <source>
        <dbReference type="RefSeq" id="XP_065664147.1"/>
    </source>
</evidence>
<evidence type="ECO:0000313" key="10">
    <source>
        <dbReference type="Proteomes" id="UP001652625"/>
    </source>
</evidence>
<proteinExistence type="inferred from homology"/>
<name>A0ABM4CQM7_HYDVU</name>
<keyword evidence="4 7" id="KW-0472">Membrane</keyword>
<comment type="catalytic activity">
    <reaction evidence="6">
        <text>L-cysteinyl-[protein] + hexadecanoyl-CoA = S-hexadecanoyl-L-cysteinyl-[protein] + CoA</text>
        <dbReference type="Rhea" id="RHEA:36683"/>
        <dbReference type="Rhea" id="RHEA-COMP:10131"/>
        <dbReference type="Rhea" id="RHEA-COMP:11032"/>
        <dbReference type="ChEBI" id="CHEBI:29950"/>
        <dbReference type="ChEBI" id="CHEBI:57287"/>
        <dbReference type="ChEBI" id="CHEBI:57379"/>
        <dbReference type="ChEBI" id="CHEBI:74151"/>
        <dbReference type="EC" id="2.3.1.225"/>
    </reaction>
    <physiologicalReaction direction="left-to-right" evidence="6">
        <dbReference type="Rhea" id="RHEA:36684"/>
    </physiologicalReaction>
</comment>
<feature type="transmembrane region" description="Helical" evidence="7">
    <location>
        <begin position="16"/>
        <end position="37"/>
    </location>
</feature>
<feature type="transmembrane region" description="Helical" evidence="7">
    <location>
        <begin position="149"/>
        <end position="172"/>
    </location>
</feature>
<evidence type="ECO:0000256" key="5">
    <source>
        <dbReference type="ARBA" id="ARBA00023463"/>
    </source>
</evidence>
<comment type="subcellular location">
    <subcellularLocation>
        <location evidence="1">Membrane</location>
        <topology evidence="1">Multi-pass membrane protein</topology>
    </subcellularLocation>
</comment>
<dbReference type="PROSITE" id="PS50216">
    <property type="entry name" value="DHHC"/>
    <property type="match status" value="1"/>
</dbReference>
<protein>
    <recommendedName>
        <fullName evidence="7">Palmitoyltransferase</fullName>
        <ecNumber evidence="7">2.3.1.225</ecNumber>
    </recommendedName>
</protein>
<comment type="domain">
    <text evidence="7">The DHHC domain is required for palmitoyltransferase activity.</text>
</comment>
<dbReference type="PANTHER" id="PTHR12349:SF2">
    <property type="entry name" value="PALMITOYLTRANSFERASE ZDHHC8"/>
    <property type="match status" value="1"/>
</dbReference>
<keyword evidence="10" id="KW-1185">Reference proteome</keyword>
<evidence type="ECO:0000256" key="1">
    <source>
        <dbReference type="ARBA" id="ARBA00004141"/>
    </source>
</evidence>
<dbReference type="Proteomes" id="UP001652625">
    <property type="component" value="Chromosome 10"/>
</dbReference>
<gene>
    <name evidence="11" type="primary">LOC101236392</name>
</gene>
<feature type="domain" description="Palmitoyltransferase DHHC" evidence="9">
    <location>
        <begin position="103"/>
        <end position="222"/>
    </location>
</feature>
<evidence type="ECO:0000256" key="6">
    <source>
        <dbReference type="ARBA" id="ARBA00047790"/>
    </source>
</evidence>
<dbReference type="InterPro" id="IPR001594">
    <property type="entry name" value="Palmitoyltrfase_DHHC"/>
</dbReference>
<evidence type="ECO:0000256" key="4">
    <source>
        <dbReference type="ARBA" id="ARBA00023136"/>
    </source>
</evidence>
<feature type="transmembrane region" description="Helical" evidence="7">
    <location>
        <begin position="43"/>
        <end position="63"/>
    </location>
</feature>
<keyword evidence="7" id="KW-0808">Transferase</keyword>
<reference evidence="11" key="1">
    <citation type="submission" date="2025-08" db="UniProtKB">
        <authorList>
            <consortium name="RefSeq"/>
        </authorList>
    </citation>
    <scope>IDENTIFICATION</scope>
</reference>
<dbReference type="Pfam" id="PF01529">
    <property type="entry name" value="DHHC"/>
    <property type="match status" value="1"/>
</dbReference>
<feature type="region of interest" description="Disordered" evidence="8">
    <location>
        <begin position="254"/>
        <end position="283"/>
    </location>
</feature>